<dbReference type="Proteomes" id="UP000029644">
    <property type="component" value="Unassembled WGS sequence"/>
</dbReference>
<dbReference type="EMBL" id="BBNQ01000018">
    <property type="protein sequence ID" value="GAL64419.1"/>
    <property type="molecule type" value="Genomic_DNA"/>
</dbReference>
<evidence type="ECO:0000313" key="1">
    <source>
        <dbReference type="EMBL" id="GAL64419.1"/>
    </source>
</evidence>
<protein>
    <submittedName>
        <fullName evidence="1">Uncharacterized protein</fullName>
    </submittedName>
</protein>
<comment type="caution">
    <text evidence="1">The sequence shown here is derived from an EMBL/GenBank/DDBJ whole genome shotgun (WGS) entry which is preliminary data.</text>
</comment>
<dbReference type="AlphaFoldDB" id="A0A090VM98"/>
<organism evidence="1 2">
    <name type="scientific">Algibacter lectus</name>
    <dbReference type="NCBI Taxonomy" id="221126"/>
    <lineage>
        <taxon>Bacteria</taxon>
        <taxon>Pseudomonadati</taxon>
        <taxon>Bacteroidota</taxon>
        <taxon>Flavobacteriia</taxon>
        <taxon>Flavobacteriales</taxon>
        <taxon>Flavobacteriaceae</taxon>
        <taxon>Algibacter</taxon>
    </lineage>
</organism>
<sequence>MALHNYLNNAGLQDSLQNWFDFPIPSTSHPKGLIDSFLEELAIK</sequence>
<dbReference type="RefSeq" id="WP_262480625.1">
    <property type="nucleotide sequence ID" value="NZ_BBNQ01000018.1"/>
</dbReference>
<gene>
    <name evidence="1" type="ORF">JCM19300_556</name>
</gene>
<reference evidence="1 2" key="1">
    <citation type="journal article" date="2014" name="Genome Announc.">
        <title>Draft Genome Sequences of Marine Flavobacterium Algibacter lectus Strains SS8 and NR4.</title>
        <authorList>
            <person name="Takatani N."/>
            <person name="Nakanishi M."/>
            <person name="Meirelles P."/>
            <person name="Mino S."/>
            <person name="Suda W."/>
            <person name="Oshima K."/>
            <person name="Hattori M."/>
            <person name="Ohkuma M."/>
            <person name="Hosokawa M."/>
            <person name="Miyashita K."/>
            <person name="Thompson F.L."/>
            <person name="Niwa A."/>
            <person name="Sawabe T."/>
            <person name="Sawabe T."/>
        </authorList>
    </citation>
    <scope>NUCLEOTIDE SEQUENCE [LARGE SCALE GENOMIC DNA]</scope>
    <source>
        <strain evidence="1 2">JCM 19300</strain>
    </source>
</reference>
<name>A0A090VM98_9FLAO</name>
<proteinExistence type="predicted"/>
<evidence type="ECO:0000313" key="2">
    <source>
        <dbReference type="Proteomes" id="UP000029644"/>
    </source>
</evidence>
<accession>A0A090VM98</accession>